<dbReference type="GO" id="GO:0032259">
    <property type="term" value="P:methylation"/>
    <property type="evidence" value="ECO:0007669"/>
    <property type="project" value="UniProtKB-KW"/>
</dbReference>
<dbReference type="EMBL" id="FR975716">
    <property type="protein sequence ID" value="CDR18283.1"/>
    <property type="molecule type" value="Genomic_DNA"/>
</dbReference>
<feature type="region of interest" description="Disordered" evidence="3">
    <location>
        <begin position="291"/>
        <end position="327"/>
    </location>
</feature>
<accession>A0A061A607</accession>
<protein>
    <submittedName>
        <fullName evidence="4">Uncharacterized protein</fullName>
    </submittedName>
</protein>
<dbReference type="PANTHER" id="PTHR14614:SF13">
    <property type="entry name" value="PROTEIN-LYSINE METHYLTRANSFERASE METTL21C"/>
    <property type="match status" value="1"/>
</dbReference>
<evidence type="ECO:0000313" key="4">
    <source>
        <dbReference type="EMBL" id="CDR18283.1"/>
    </source>
</evidence>
<evidence type="ECO:0000256" key="3">
    <source>
        <dbReference type="SAM" id="MobiDB-lite"/>
    </source>
</evidence>
<dbReference type="PANTHER" id="PTHR14614">
    <property type="entry name" value="HEPATOCELLULAR CARCINOMA-ASSOCIATED ANTIGEN"/>
    <property type="match status" value="1"/>
</dbReference>
<dbReference type="GO" id="GO:0008168">
    <property type="term" value="F:methyltransferase activity"/>
    <property type="evidence" value="ECO:0007669"/>
    <property type="project" value="UniProtKB-KW"/>
</dbReference>
<reference evidence="4" key="2">
    <citation type="submission" date="2014-03" db="EMBL/GenBank/DDBJ databases">
        <authorList>
            <person name="Genoscope - CEA"/>
        </authorList>
    </citation>
    <scope>NUCLEOTIDE SEQUENCE</scope>
</reference>
<evidence type="ECO:0000256" key="1">
    <source>
        <dbReference type="ARBA" id="ARBA00022603"/>
    </source>
</evidence>
<dbReference type="STRING" id="8022.A0A061A607"/>
<feature type="compositionally biased region" description="Basic and acidic residues" evidence="3">
    <location>
        <begin position="134"/>
        <end position="146"/>
    </location>
</feature>
<feature type="compositionally biased region" description="Acidic residues" evidence="3">
    <location>
        <begin position="237"/>
        <end position="247"/>
    </location>
</feature>
<keyword evidence="1" id="KW-0489">Methyltransferase</keyword>
<dbReference type="PaxDb" id="8022-A0A061A607"/>
<feature type="compositionally biased region" description="Basic and acidic residues" evidence="3">
    <location>
        <begin position="197"/>
        <end position="219"/>
    </location>
</feature>
<sequence>CFLSPGAWITATDLPEIIGNLRANLLRNTRGRCRNTPQAAALSWGPDVERIYPRSVYRYDYVLAADVVYHHDYLEELLFTMRYFCRPGTTLIWANKVRLKTDLSFTENFQNTFNTTLLAEIGEVNIFMGTCRETEEKPELDPGKQQEEEEEPELVPGKQQEEEEEEHVCLQVEGNGLEEKEEEFEADQTTENEEENAMQKEGLKEENKDRENQEDSQDCRDDEEQQNSAGSRSTSESELEGLEEADTQDSNVQREERPVWVEQFVTLRTQMSNGRRDRSGSNSLLWRQTLRTQMSNGRRDRSGSNSLQTLRTQMSNGRRDRSGSNSLLWRQTLRTQMSNGRRDRSGLNSLLWRQIKGQRNKTTVWRRRRKLMQVMAVAKHGRNRRWNIVMKDMRMMMMMTQKTLTPAVAPKRLTKTLSRSWTPRKPRIQEMPSWIIPTSPGYDWTERSTSMLGTKSTLLRQWTPMAE</sequence>
<dbReference type="Pfam" id="PF10294">
    <property type="entry name" value="Methyltransf_16"/>
    <property type="match status" value="1"/>
</dbReference>
<reference evidence="4" key="1">
    <citation type="journal article" date="2014" name="Nat. Commun.">
        <title>The rainbow trout genome provides novel insights into evolution after whole-genome duplication in vertebrates.</title>
        <authorList>
            <person name="Berthelot C."/>
            <person name="Brunet F."/>
            <person name="Chalopin D."/>
            <person name="Juanchich A."/>
            <person name="Bernard M."/>
            <person name="Noel B."/>
            <person name="Bento P."/>
            <person name="Da Silva C."/>
            <person name="Labadie K."/>
            <person name="Alberti A."/>
            <person name="Aury J.M."/>
            <person name="Louis A."/>
            <person name="Dehais P."/>
            <person name="Bardou P."/>
            <person name="Montfort J."/>
            <person name="Klopp C."/>
            <person name="Cabau C."/>
            <person name="Gaspin C."/>
            <person name="Thorgaard G.H."/>
            <person name="Boussaha M."/>
            <person name="Quillet E."/>
            <person name="Guyomard R."/>
            <person name="Galiana D."/>
            <person name="Bobe J."/>
            <person name="Volff J.N."/>
            <person name="Genet C."/>
            <person name="Wincker P."/>
            <person name="Jaillon O."/>
            <person name="Roest Crollius H."/>
            <person name="Guiguen Y."/>
        </authorList>
    </citation>
    <scope>NUCLEOTIDE SEQUENCE [LARGE SCALE GENOMIC DNA]</scope>
</reference>
<dbReference type="InterPro" id="IPR029063">
    <property type="entry name" value="SAM-dependent_MTases_sf"/>
</dbReference>
<organism evidence="4 5">
    <name type="scientific">Oncorhynchus mykiss</name>
    <name type="common">Rainbow trout</name>
    <name type="synonym">Salmo gairdneri</name>
    <dbReference type="NCBI Taxonomy" id="8022"/>
    <lineage>
        <taxon>Eukaryota</taxon>
        <taxon>Metazoa</taxon>
        <taxon>Chordata</taxon>
        <taxon>Craniata</taxon>
        <taxon>Vertebrata</taxon>
        <taxon>Euteleostomi</taxon>
        <taxon>Actinopterygii</taxon>
        <taxon>Neopterygii</taxon>
        <taxon>Teleostei</taxon>
        <taxon>Protacanthopterygii</taxon>
        <taxon>Salmoniformes</taxon>
        <taxon>Salmonidae</taxon>
        <taxon>Salmoninae</taxon>
        <taxon>Oncorhynchus</taxon>
    </lineage>
</organism>
<dbReference type="AlphaFoldDB" id="A0A061A607"/>
<proteinExistence type="predicted"/>
<name>A0A061A607_ONCMY</name>
<evidence type="ECO:0000256" key="2">
    <source>
        <dbReference type="ARBA" id="ARBA00022691"/>
    </source>
</evidence>
<dbReference type="Proteomes" id="UP000193380">
    <property type="component" value="Unassembled WGS sequence"/>
</dbReference>
<keyword evidence="1" id="KW-0808">Transferase</keyword>
<dbReference type="Gene3D" id="3.40.50.150">
    <property type="entry name" value="Vaccinia Virus protein VP39"/>
    <property type="match status" value="1"/>
</dbReference>
<dbReference type="InterPro" id="IPR019410">
    <property type="entry name" value="Methyltransf_16"/>
</dbReference>
<feature type="non-terminal residue" evidence="4">
    <location>
        <position position="1"/>
    </location>
</feature>
<feature type="compositionally biased region" description="Acidic residues" evidence="3">
    <location>
        <begin position="179"/>
        <end position="196"/>
    </location>
</feature>
<feature type="region of interest" description="Disordered" evidence="3">
    <location>
        <begin position="134"/>
        <end position="256"/>
    </location>
</feature>
<evidence type="ECO:0000313" key="5">
    <source>
        <dbReference type="Proteomes" id="UP000193380"/>
    </source>
</evidence>
<gene>
    <name evidence="4" type="ORF">GSONMT00008332001</name>
</gene>
<keyword evidence="2" id="KW-0949">S-adenosyl-L-methionine</keyword>